<comment type="caution">
    <text evidence="3">The sequence shown here is derived from an EMBL/GenBank/DDBJ whole genome shotgun (WGS) entry which is preliminary data.</text>
</comment>
<dbReference type="InterPro" id="IPR002347">
    <property type="entry name" value="SDR_fam"/>
</dbReference>
<proteinExistence type="inferred from homology"/>
<keyword evidence="4" id="KW-1185">Reference proteome</keyword>
<organism evidence="3 4">
    <name type="scientific">Ranitomeya imitator</name>
    <name type="common">mimic poison frog</name>
    <dbReference type="NCBI Taxonomy" id="111125"/>
    <lineage>
        <taxon>Eukaryota</taxon>
        <taxon>Metazoa</taxon>
        <taxon>Chordata</taxon>
        <taxon>Craniata</taxon>
        <taxon>Vertebrata</taxon>
        <taxon>Euteleostomi</taxon>
        <taxon>Amphibia</taxon>
        <taxon>Batrachia</taxon>
        <taxon>Anura</taxon>
        <taxon>Neobatrachia</taxon>
        <taxon>Hyloidea</taxon>
        <taxon>Dendrobatidae</taxon>
        <taxon>Dendrobatinae</taxon>
        <taxon>Ranitomeya</taxon>
    </lineage>
</organism>
<gene>
    <name evidence="3" type="ORF">RIMI_LOCUS1207910</name>
</gene>
<evidence type="ECO:0000313" key="3">
    <source>
        <dbReference type="EMBL" id="CAJ0920179.1"/>
    </source>
</evidence>
<dbReference type="EMBL" id="CAUEEQ010001558">
    <property type="protein sequence ID" value="CAJ0920179.1"/>
    <property type="molecule type" value="Genomic_DNA"/>
</dbReference>
<evidence type="ECO:0000256" key="1">
    <source>
        <dbReference type="ARBA" id="ARBA00006484"/>
    </source>
</evidence>
<dbReference type="Gene3D" id="3.40.50.720">
    <property type="entry name" value="NAD(P)-binding Rossmann-like Domain"/>
    <property type="match status" value="1"/>
</dbReference>
<dbReference type="Proteomes" id="UP001176940">
    <property type="component" value="Unassembled WGS sequence"/>
</dbReference>
<sequence length="112" mass="12304">MALKNVLVTGCSSGIGLAIATKLAKDEQKRFKVYATMRNLSKQDDLVKSAEECVGKTLEIKQLDVCSEESIKDCVNSLPDRRVDILEDRSAPNGSQHGYFISCCFTKCNGVK</sequence>
<dbReference type="SUPFAM" id="SSF51735">
    <property type="entry name" value="NAD(P)-binding Rossmann-fold domains"/>
    <property type="match status" value="1"/>
</dbReference>
<evidence type="ECO:0000313" key="4">
    <source>
        <dbReference type="Proteomes" id="UP001176940"/>
    </source>
</evidence>
<comment type="similarity">
    <text evidence="1">Belongs to the short-chain dehydrogenases/reductases (SDR) family.</text>
</comment>
<dbReference type="InterPro" id="IPR036291">
    <property type="entry name" value="NAD(P)-bd_dom_sf"/>
</dbReference>
<protein>
    <submittedName>
        <fullName evidence="3">Uncharacterized protein</fullName>
    </submittedName>
</protein>
<name>A0ABN9KUG1_9NEOB</name>
<reference evidence="3" key="1">
    <citation type="submission" date="2023-07" db="EMBL/GenBank/DDBJ databases">
        <authorList>
            <person name="Stuckert A."/>
        </authorList>
    </citation>
    <scope>NUCLEOTIDE SEQUENCE</scope>
</reference>
<dbReference type="PANTHER" id="PTHR43391:SF96">
    <property type="match status" value="1"/>
</dbReference>
<dbReference type="Pfam" id="PF00106">
    <property type="entry name" value="adh_short"/>
    <property type="match status" value="1"/>
</dbReference>
<keyword evidence="2" id="KW-0560">Oxidoreductase</keyword>
<evidence type="ECO:0000256" key="2">
    <source>
        <dbReference type="ARBA" id="ARBA00023002"/>
    </source>
</evidence>
<accession>A0ABN9KUG1</accession>
<dbReference type="PANTHER" id="PTHR43391">
    <property type="entry name" value="RETINOL DEHYDROGENASE-RELATED"/>
    <property type="match status" value="1"/>
</dbReference>